<evidence type="ECO:0000256" key="3">
    <source>
        <dbReference type="ARBA" id="ARBA00012452"/>
    </source>
</evidence>
<evidence type="ECO:0000259" key="8">
    <source>
        <dbReference type="PROSITE" id="PS50405"/>
    </source>
</evidence>
<dbReference type="InterPro" id="IPR036249">
    <property type="entry name" value="Thioredoxin-like_sf"/>
</dbReference>
<dbReference type="PANTHER" id="PTHR43969">
    <property type="entry name" value="GLUTATHIONE S TRANSFERASE D10, ISOFORM A-RELATED"/>
    <property type="match status" value="1"/>
</dbReference>
<dbReference type="SUPFAM" id="SSF47616">
    <property type="entry name" value="GST C-terminal domain-like"/>
    <property type="match status" value="1"/>
</dbReference>
<dbReference type="InterPro" id="IPR036282">
    <property type="entry name" value="Glutathione-S-Trfase_C_sf"/>
</dbReference>
<dbReference type="PROSITE" id="PS50404">
    <property type="entry name" value="GST_NTER"/>
    <property type="match status" value="1"/>
</dbReference>
<dbReference type="InterPro" id="IPR010987">
    <property type="entry name" value="Glutathione-S-Trfase_C-like"/>
</dbReference>
<evidence type="ECO:0000256" key="6">
    <source>
        <dbReference type="ARBA" id="ARBA00047960"/>
    </source>
</evidence>
<dbReference type="SFLD" id="SFLDG01153">
    <property type="entry name" value="Main.4:_Theta-like"/>
    <property type="match status" value="1"/>
</dbReference>
<organism evidence="9">
    <name type="scientific">Culex pipiens</name>
    <name type="common">House mosquito</name>
    <dbReference type="NCBI Taxonomy" id="7175"/>
    <lineage>
        <taxon>Eukaryota</taxon>
        <taxon>Metazoa</taxon>
        <taxon>Ecdysozoa</taxon>
        <taxon>Arthropoda</taxon>
        <taxon>Hexapoda</taxon>
        <taxon>Insecta</taxon>
        <taxon>Pterygota</taxon>
        <taxon>Neoptera</taxon>
        <taxon>Endopterygota</taxon>
        <taxon>Diptera</taxon>
        <taxon>Nematocera</taxon>
        <taxon>Culicoidea</taxon>
        <taxon>Culicidae</taxon>
        <taxon>Culicinae</taxon>
        <taxon>Culicini</taxon>
        <taxon>Culex</taxon>
        <taxon>Culex</taxon>
    </lineage>
</organism>
<dbReference type="PANTHER" id="PTHR43969:SF5">
    <property type="entry name" value="GLUTATHIONE S-TRANSFERASE E14"/>
    <property type="match status" value="1"/>
</dbReference>
<dbReference type="SFLD" id="SFLDS00019">
    <property type="entry name" value="Glutathione_Transferase_(cytos"/>
    <property type="match status" value="1"/>
</dbReference>
<dbReference type="PROSITE" id="PS50405">
    <property type="entry name" value="GST_CTER"/>
    <property type="match status" value="1"/>
</dbReference>
<sequence length="219" mass="25372">MSKPVLYYDDVSPPVRSVLLTMAALDINDKIDLSWIHLFRAAHLKEDFVKINPLHTVPVLQHEDLVLTDSHAILVYLCDIFGTDSNFSLENPKQRAKVLNRLCFNNSIFFARDAELMRKIFQRHITDVSEHLKPVEEAIDFLEIYLSDSHFVACDELTVADFSIVATLSTLESVCPIEESRWPKVHDWYGRMRQLPYYHEANQVGLDKLRDKLNSILMK</sequence>
<reference evidence="9" key="1">
    <citation type="submission" date="2021-05" db="EMBL/GenBank/DDBJ databases">
        <authorList>
            <person name="Alioto T."/>
            <person name="Alioto T."/>
            <person name="Gomez Garrido J."/>
        </authorList>
    </citation>
    <scope>NUCLEOTIDE SEQUENCE</scope>
</reference>
<evidence type="ECO:0000259" key="7">
    <source>
        <dbReference type="PROSITE" id="PS50404"/>
    </source>
</evidence>
<dbReference type="SMR" id="A0A8D8BAI5"/>
<keyword evidence="4 9" id="KW-0808">Transferase</keyword>
<dbReference type="Gene3D" id="3.40.30.10">
    <property type="entry name" value="Glutaredoxin"/>
    <property type="match status" value="1"/>
</dbReference>
<evidence type="ECO:0000313" key="9">
    <source>
        <dbReference type="EMBL" id="CAG6468111.1"/>
    </source>
</evidence>
<accession>A0A8D8BAI5</accession>
<name>A0A8D8BAI5_CULPI</name>
<dbReference type="InterPro" id="IPR004046">
    <property type="entry name" value="GST_C"/>
</dbReference>
<feature type="domain" description="GST C-terminal" evidence="8">
    <location>
        <begin position="91"/>
        <end position="215"/>
    </location>
</feature>
<dbReference type="Pfam" id="PF00043">
    <property type="entry name" value="GST_C"/>
    <property type="match status" value="1"/>
</dbReference>
<evidence type="ECO:0000256" key="5">
    <source>
        <dbReference type="ARBA" id="ARBA00041523"/>
    </source>
</evidence>
<proteinExistence type="inferred from homology"/>
<evidence type="ECO:0000256" key="4">
    <source>
        <dbReference type="ARBA" id="ARBA00022679"/>
    </source>
</evidence>
<protein>
    <recommendedName>
        <fullName evidence="3">glutathione transferase</fullName>
        <ecNumber evidence="3">2.5.1.18</ecNumber>
    </recommendedName>
    <alternativeName>
        <fullName evidence="5">GST class-theta</fullName>
    </alternativeName>
</protein>
<dbReference type="GO" id="GO:0004364">
    <property type="term" value="F:glutathione transferase activity"/>
    <property type="evidence" value="ECO:0007669"/>
    <property type="project" value="UniProtKB-EC"/>
</dbReference>
<dbReference type="SUPFAM" id="SSF52833">
    <property type="entry name" value="Thioredoxin-like"/>
    <property type="match status" value="1"/>
</dbReference>
<dbReference type="InterPro" id="IPR040079">
    <property type="entry name" value="Glutathione_S-Trfase"/>
</dbReference>
<feature type="domain" description="GST N-terminal" evidence="7">
    <location>
        <begin position="2"/>
        <end position="85"/>
    </location>
</feature>
<dbReference type="Gene3D" id="1.20.1050.10">
    <property type="match status" value="1"/>
</dbReference>
<dbReference type="SFLD" id="SFLDG00358">
    <property type="entry name" value="Main_(cytGST)"/>
    <property type="match status" value="1"/>
</dbReference>
<dbReference type="FunFam" id="1.20.1050.10:FF:000007">
    <property type="entry name" value="Glutathione S-transferase 1-1"/>
    <property type="match status" value="1"/>
</dbReference>
<dbReference type="InterPro" id="IPR004045">
    <property type="entry name" value="Glutathione_S-Trfase_N"/>
</dbReference>
<comment type="catalytic activity">
    <reaction evidence="6">
        <text>RX + glutathione = an S-substituted glutathione + a halide anion + H(+)</text>
        <dbReference type="Rhea" id="RHEA:16437"/>
        <dbReference type="ChEBI" id="CHEBI:15378"/>
        <dbReference type="ChEBI" id="CHEBI:16042"/>
        <dbReference type="ChEBI" id="CHEBI:17792"/>
        <dbReference type="ChEBI" id="CHEBI:57925"/>
        <dbReference type="ChEBI" id="CHEBI:90779"/>
        <dbReference type="EC" id="2.5.1.18"/>
    </reaction>
</comment>
<evidence type="ECO:0000256" key="1">
    <source>
        <dbReference type="ARBA" id="ARBA00009899"/>
    </source>
</evidence>
<comment type="similarity">
    <text evidence="1">Belongs to the GST superfamily. Theta family.</text>
</comment>
<dbReference type="AlphaFoldDB" id="A0A8D8BAI5"/>
<dbReference type="CDD" id="cd03177">
    <property type="entry name" value="GST_C_Delta_Epsilon"/>
    <property type="match status" value="1"/>
</dbReference>
<comment type="subunit">
    <text evidence="2">Homodimer.</text>
</comment>
<dbReference type="Pfam" id="PF13417">
    <property type="entry name" value="GST_N_3"/>
    <property type="match status" value="1"/>
</dbReference>
<dbReference type="EMBL" id="HBUE01059838">
    <property type="protein sequence ID" value="CAG6468111.1"/>
    <property type="molecule type" value="Transcribed_RNA"/>
</dbReference>
<dbReference type="FunFam" id="3.40.30.10:FF:000208">
    <property type="entry name" value="glutathione S-transferase 1"/>
    <property type="match status" value="1"/>
</dbReference>
<dbReference type="EC" id="2.5.1.18" evidence="3"/>
<dbReference type="GO" id="GO:0006749">
    <property type="term" value="P:glutathione metabolic process"/>
    <property type="evidence" value="ECO:0007669"/>
    <property type="project" value="TreeGrafter"/>
</dbReference>
<evidence type="ECO:0000256" key="2">
    <source>
        <dbReference type="ARBA" id="ARBA00011738"/>
    </source>
</evidence>